<feature type="transmembrane region" description="Helical" evidence="2">
    <location>
        <begin position="21"/>
        <end position="42"/>
    </location>
</feature>
<protein>
    <submittedName>
        <fullName evidence="3">Uncharacterized protein</fullName>
    </submittedName>
</protein>
<feature type="region of interest" description="Disordered" evidence="1">
    <location>
        <begin position="74"/>
        <end position="206"/>
    </location>
</feature>
<gene>
    <name evidence="3" type="ORF">FHK98_14265</name>
</gene>
<feature type="compositionally biased region" description="Polar residues" evidence="1">
    <location>
        <begin position="116"/>
        <end position="139"/>
    </location>
</feature>
<organism evidence="3 4">
    <name type="scientific">Cylindrospermopsis raciborskii CS-506_A</name>
    <dbReference type="NCBI Taxonomy" id="2585140"/>
    <lineage>
        <taxon>Bacteria</taxon>
        <taxon>Bacillati</taxon>
        <taxon>Cyanobacteriota</taxon>
        <taxon>Cyanophyceae</taxon>
        <taxon>Nostocales</taxon>
        <taxon>Aphanizomenonaceae</taxon>
        <taxon>Cylindrospermopsis</taxon>
    </lineage>
</organism>
<accession>A0A838WV80</accession>
<keyword evidence="2" id="KW-0812">Transmembrane</keyword>
<feature type="compositionally biased region" description="Pro residues" evidence="1">
    <location>
        <begin position="179"/>
        <end position="192"/>
    </location>
</feature>
<dbReference type="Proteomes" id="UP000538075">
    <property type="component" value="Unassembled WGS sequence"/>
</dbReference>
<evidence type="ECO:0000256" key="1">
    <source>
        <dbReference type="SAM" id="MobiDB-lite"/>
    </source>
</evidence>
<sequence length="347" mass="38423">MLDSLTVKNLSPKSQRVMDSPGLWTLAFLGSISLHVLLFWWLSSSKLFGFWVPPSQSGQDNVVVELVDIPASVEPQKQVPKSKPALAKPNPSPSTPKQSNSDPTKKVVTKVVVAKPSNSNLNRSPAASPRENQPNTLTPEPTRGKFPLSPRVQSPPSEDLPWNTPREDLKFGESTPLPSISPPNPSPSPSENPTPETTPVGENSQPQLFPQLFTFTIEPLNREEDIQELRKQSLITQENILPDVLPKYQGDKTRELRIKVSSIAAQTKPLTILVSLIVDQHGKFKQAFIIDRNISKKDKIVYEPSLQDLFQQEKFVGGYNQDGSQPPQSYLYVTVTIVPSDSPKNSP</sequence>
<dbReference type="EMBL" id="VDFG01000939">
    <property type="protein sequence ID" value="MBA4466583.1"/>
    <property type="molecule type" value="Genomic_DNA"/>
</dbReference>
<evidence type="ECO:0000256" key="2">
    <source>
        <dbReference type="SAM" id="Phobius"/>
    </source>
</evidence>
<proteinExistence type="predicted"/>
<dbReference type="AlphaFoldDB" id="A0A838WV80"/>
<reference evidence="3 4" key="1">
    <citation type="journal article" date="2020" name="J. Appl. Phycol.">
        <title>Morphological changes and genome evolution in Raphidiopsis raciborskii CS-506 after 23 years in culture.</title>
        <authorList>
            <person name="Willis A."/>
            <person name="Bent S.J."/>
            <person name="Jameson I.D."/>
        </authorList>
    </citation>
    <scope>NUCLEOTIDE SEQUENCE [LARGE SCALE GENOMIC DNA]</scope>
    <source>
        <strain evidence="3 4">CS-506_A</strain>
    </source>
</reference>
<evidence type="ECO:0000313" key="4">
    <source>
        <dbReference type="Proteomes" id="UP000538075"/>
    </source>
</evidence>
<comment type="caution">
    <text evidence="3">The sequence shown here is derived from an EMBL/GenBank/DDBJ whole genome shotgun (WGS) entry which is preliminary data.</text>
</comment>
<name>A0A838WV80_9CYAN</name>
<evidence type="ECO:0000313" key="3">
    <source>
        <dbReference type="EMBL" id="MBA4466583.1"/>
    </source>
</evidence>
<keyword evidence="2" id="KW-0472">Membrane</keyword>
<keyword evidence="2" id="KW-1133">Transmembrane helix</keyword>